<gene>
    <name evidence="2" type="ORF">EZ437_04880</name>
</gene>
<dbReference type="SUPFAM" id="SSF53448">
    <property type="entry name" value="Nucleotide-diphospho-sugar transferases"/>
    <property type="match status" value="1"/>
</dbReference>
<dbReference type="InterPro" id="IPR001173">
    <property type="entry name" value="Glyco_trans_2-like"/>
</dbReference>
<dbReference type="RefSeq" id="WP_131593799.1">
    <property type="nucleotide sequence ID" value="NZ_SJSL01000001.1"/>
</dbReference>
<dbReference type="PANTHER" id="PTHR43685:SF2">
    <property type="entry name" value="GLYCOSYLTRANSFERASE 2-LIKE DOMAIN-CONTAINING PROTEIN"/>
    <property type="match status" value="1"/>
</dbReference>
<proteinExistence type="predicted"/>
<evidence type="ECO:0000313" key="3">
    <source>
        <dbReference type="Proteomes" id="UP000293347"/>
    </source>
</evidence>
<dbReference type="OrthoDB" id="9788101at2"/>
<dbReference type="Pfam" id="PF00535">
    <property type="entry name" value="Glycos_transf_2"/>
    <property type="match status" value="1"/>
</dbReference>
<accession>A0A4R0NQG3</accession>
<feature type="domain" description="Glycosyltransferase 2-like" evidence="1">
    <location>
        <begin position="10"/>
        <end position="179"/>
    </location>
</feature>
<evidence type="ECO:0000259" key="1">
    <source>
        <dbReference type="Pfam" id="PF00535"/>
    </source>
</evidence>
<keyword evidence="2" id="KW-0808">Transferase</keyword>
<protein>
    <submittedName>
        <fullName evidence="2">Glycosyltransferase</fullName>
    </submittedName>
</protein>
<dbReference type="EMBL" id="SJSL01000001">
    <property type="protein sequence ID" value="TCD03310.1"/>
    <property type="molecule type" value="Genomic_DNA"/>
</dbReference>
<reference evidence="2 3" key="1">
    <citation type="submission" date="2019-02" db="EMBL/GenBank/DDBJ databases">
        <title>Pedobacter sp. RP-1-14 sp. nov., isolated from Arctic soil.</title>
        <authorList>
            <person name="Dahal R.H."/>
        </authorList>
    </citation>
    <scope>NUCLEOTIDE SEQUENCE [LARGE SCALE GENOMIC DNA]</scope>
    <source>
        <strain evidence="2 3">RP-1-14</strain>
    </source>
</reference>
<dbReference type="InterPro" id="IPR050834">
    <property type="entry name" value="Glycosyltransf_2"/>
</dbReference>
<dbReference type="AlphaFoldDB" id="A0A4R0NQG3"/>
<dbReference type="GO" id="GO:0016740">
    <property type="term" value="F:transferase activity"/>
    <property type="evidence" value="ECO:0007669"/>
    <property type="project" value="UniProtKB-KW"/>
</dbReference>
<dbReference type="InterPro" id="IPR029044">
    <property type="entry name" value="Nucleotide-diphossugar_trans"/>
</dbReference>
<dbReference type="PANTHER" id="PTHR43685">
    <property type="entry name" value="GLYCOSYLTRANSFERASE"/>
    <property type="match status" value="1"/>
</dbReference>
<comment type="caution">
    <text evidence="2">The sequence shown here is derived from an EMBL/GenBank/DDBJ whole genome shotgun (WGS) entry which is preliminary data.</text>
</comment>
<dbReference type="Proteomes" id="UP000293347">
    <property type="component" value="Unassembled WGS sequence"/>
</dbReference>
<dbReference type="PROSITE" id="PS51257">
    <property type="entry name" value="PROKAR_LIPOPROTEIN"/>
    <property type="match status" value="1"/>
</dbReference>
<organism evidence="2 3">
    <name type="scientific">Pedobacter psychroterrae</name>
    <dbReference type="NCBI Taxonomy" id="2530453"/>
    <lineage>
        <taxon>Bacteria</taxon>
        <taxon>Pseudomonadati</taxon>
        <taxon>Bacteroidota</taxon>
        <taxon>Sphingobacteriia</taxon>
        <taxon>Sphingobacteriales</taxon>
        <taxon>Sphingobacteriaceae</taxon>
        <taxon>Pedobacter</taxon>
    </lineage>
</organism>
<sequence>MDKTAQNIVSVVIVTYNAENTIAACVQSIFSQSCKQIELIVIDGASTDGTIKILEENDYRITYWKSEQDNGIYDAMNKALTHISTDWVIFLGADDLLLPDFSKMLSELHNPASIYYANVMYKGARHSGYTTPYHQAKLGIFHQSIIYPAAVFRRYQYNLKYKIAADYALNMRLYKDASFKFEYKDYVIAYYNDTGISAVAKDFPFEADKSKMIYQNYGIKLWLRYAFRNLKNKFKPELRLM</sequence>
<dbReference type="Gene3D" id="3.90.550.10">
    <property type="entry name" value="Spore Coat Polysaccharide Biosynthesis Protein SpsA, Chain A"/>
    <property type="match status" value="1"/>
</dbReference>
<name>A0A4R0NQG3_9SPHI</name>
<dbReference type="CDD" id="cd06433">
    <property type="entry name" value="GT_2_WfgS_like"/>
    <property type="match status" value="1"/>
</dbReference>
<evidence type="ECO:0000313" key="2">
    <source>
        <dbReference type="EMBL" id="TCD03310.1"/>
    </source>
</evidence>
<keyword evidence="3" id="KW-1185">Reference proteome</keyword>